<evidence type="ECO:0000313" key="1">
    <source>
        <dbReference type="EMBL" id="EQD33254.1"/>
    </source>
</evidence>
<proteinExistence type="predicted"/>
<dbReference type="PANTHER" id="PTHR10091">
    <property type="entry name" value="ALDOSE-1-EPIMERASE"/>
    <property type="match status" value="1"/>
</dbReference>
<dbReference type="EC" id="5.1.3.3" evidence="1"/>
<dbReference type="SUPFAM" id="SSF74650">
    <property type="entry name" value="Galactose mutarotase-like"/>
    <property type="match status" value="1"/>
</dbReference>
<dbReference type="Gene3D" id="2.70.98.10">
    <property type="match status" value="1"/>
</dbReference>
<dbReference type="InterPro" id="IPR011013">
    <property type="entry name" value="Gal_mutarotase_sf_dom"/>
</dbReference>
<dbReference type="GO" id="GO:0033499">
    <property type="term" value="P:galactose catabolic process via UDP-galactose, Leloir pathway"/>
    <property type="evidence" value="ECO:0007669"/>
    <property type="project" value="TreeGrafter"/>
</dbReference>
<dbReference type="GO" id="GO:0030246">
    <property type="term" value="F:carbohydrate binding"/>
    <property type="evidence" value="ECO:0007669"/>
    <property type="project" value="InterPro"/>
</dbReference>
<accession>T0ZX64</accession>
<sequence length="132" mass="14214">MAATGQASGAQARRGLFGTLANGTRIQSVQLTSPAGIRVRIITLGARIQSIDTPDRNGKLGDVVLGFSNPQAYVKYGNYFGATVGRFANRIAHGRFTLDGHVYQLSINDRGNSLHGGKKGFDKRIWTIDSVH</sequence>
<dbReference type="GO" id="GO:0006006">
    <property type="term" value="P:glucose metabolic process"/>
    <property type="evidence" value="ECO:0007669"/>
    <property type="project" value="TreeGrafter"/>
</dbReference>
<reference evidence="1" key="1">
    <citation type="submission" date="2013-08" db="EMBL/GenBank/DDBJ databases">
        <authorList>
            <person name="Mendez C."/>
            <person name="Richter M."/>
            <person name="Ferrer M."/>
            <person name="Sanchez J."/>
        </authorList>
    </citation>
    <scope>NUCLEOTIDE SEQUENCE</scope>
</reference>
<organism evidence="1">
    <name type="scientific">mine drainage metagenome</name>
    <dbReference type="NCBI Taxonomy" id="410659"/>
    <lineage>
        <taxon>unclassified sequences</taxon>
        <taxon>metagenomes</taxon>
        <taxon>ecological metagenomes</taxon>
    </lineage>
</organism>
<dbReference type="EMBL" id="AUZZ01009587">
    <property type="protein sequence ID" value="EQD33254.1"/>
    <property type="molecule type" value="Genomic_DNA"/>
</dbReference>
<name>T0ZX64_9ZZZZ</name>
<gene>
    <name evidence="1" type="ORF">B2A_13250</name>
</gene>
<comment type="caution">
    <text evidence="1">The sequence shown here is derived from an EMBL/GenBank/DDBJ whole genome shotgun (WGS) entry which is preliminary data.</text>
</comment>
<reference evidence="1" key="2">
    <citation type="journal article" date="2014" name="ISME J.">
        <title>Microbial stratification in low pH oxic and suboxic macroscopic growths along an acid mine drainage.</title>
        <authorList>
            <person name="Mendez-Garcia C."/>
            <person name="Mesa V."/>
            <person name="Sprenger R.R."/>
            <person name="Richter M."/>
            <person name="Diez M.S."/>
            <person name="Solano J."/>
            <person name="Bargiela R."/>
            <person name="Golyshina O.V."/>
            <person name="Manteca A."/>
            <person name="Ramos J.L."/>
            <person name="Gallego J.R."/>
            <person name="Llorente I."/>
            <person name="Martins Dos Santos V.A."/>
            <person name="Jensen O.N."/>
            <person name="Pelaez A.I."/>
            <person name="Sanchez J."/>
            <person name="Ferrer M."/>
        </authorList>
    </citation>
    <scope>NUCLEOTIDE SEQUENCE</scope>
</reference>
<dbReference type="GO" id="GO:0004034">
    <property type="term" value="F:aldose 1-epimerase activity"/>
    <property type="evidence" value="ECO:0007669"/>
    <property type="project" value="UniProtKB-EC"/>
</dbReference>
<dbReference type="InterPro" id="IPR008183">
    <property type="entry name" value="Aldose_1/G6P_1-epimerase"/>
</dbReference>
<keyword evidence="1" id="KW-0413">Isomerase</keyword>
<dbReference type="InterPro" id="IPR014718">
    <property type="entry name" value="GH-type_carb-bd"/>
</dbReference>
<dbReference type="Pfam" id="PF01263">
    <property type="entry name" value="Aldose_epim"/>
    <property type="match status" value="1"/>
</dbReference>
<dbReference type="AlphaFoldDB" id="T0ZX64"/>
<dbReference type="PANTHER" id="PTHR10091:SF0">
    <property type="entry name" value="GALACTOSE MUTAROTASE"/>
    <property type="match status" value="1"/>
</dbReference>
<feature type="non-terminal residue" evidence="1">
    <location>
        <position position="132"/>
    </location>
</feature>
<protein>
    <submittedName>
        <fullName evidence="1">Aldose 1-epimerase</fullName>
        <ecNumber evidence="1">5.1.3.3</ecNumber>
    </submittedName>
</protein>